<gene>
    <name evidence="2" type="ORF">FHX34_104839</name>
</gene>
<evidence type="ECO:0000313" key="2">
    <source>
        <dbReference type="EMBL" id="TWG14539.1"/>
    </source>
</evidence>
<organism evidence="2 3">
    <name type="scientific">Actinoplanes teichomyceticus</name>
    <dbReference type="NCBI Taxonomy" id="1867"/>
    <lineage>
        <taxon>Bacteria</taxon>
        <taxon>Bacillati</taxon>
        <taxon>Actinomycetota</taxon>
        <taxon>Actinomycetes</taxon>
        <taxon>Micromonosporales</taxon>
        <taxon>Micromonosporaceae</taxon>
        <taxon>Actinoplanes</taxon>
    </lineage>
</organism>
<evidence type="ECO:0000256" key="1">
    <source>
        <dbReference type="SAM" id="MobiDB-lite"/>
    </source>
</evidence>
<protein>
    <submittedName>
        <fullName evidence="2">Uncharacterized protein</fullName>
    </submittedName>
</protein>
<dbReference type="AlphaFoldDB" id="A0A561VSD6"/>
<evidence type="ECO:0000313" key="3">
    <source>
        <dbReference type="Proteomes" id="UP000320239"/>
    </source>
</evidence>
<reference evidence="2 3" key="1">
    <citation type="submission" date="2019-06" db="EMBL/GenBank/DDBJ databases">
        <title>Sequencing the genomes of 1000 actinobacteria strains.</title>
        <authorList>
            <person name="Klenk H.-P."/>
        </authorList>
    </citation>
    <scope>NUCLEOTIDE SEQUENCE [LARGE SCALE GENOMIC DNA]</scope>
    <source>
        <strain evidence="2 3">DSM 43866</strain>
    </source>
</reference>
<proteinExistence type="predicted"/>
<feature type="region of interest" description="Disordered" evidence="1">
    <location>
        <begin position="1"/>
        <end position="21"/>
    </location>
</feature>
<feature type="compositionally biased region" description="Polar residues" evidence="1">
    <location>
        <begin position="1"/>
        <end position="11"/>
    </location>
</feature>
<dbReference type="Proteomes" id="UP000320239">
    <property type="component" value="Unassembled WGS sequence"/>
</dbReference>
<dbReference type="EMBL" id="VIWY01000004">
    <property type="protein sequence ID" value="TWG14539.1"/>
    <property type="molecule type" value="Genomic_DNA"/>
</dbReference>
<keyword evidence="3" id="KW-1185">Reference proteome</keyword>
<sequence length="231" mass="24739">MATVPMPQTHTTDTRPTRAPVGLLLRPTHPHRPADPSGQALPDWYGVHPDHVAHLIARYTRDGDIVLDADAHPTVTAAAEHLHRHPGLAITDRDCSRGGAESLDHRSAATAGLVLATLPRLNVDSRNPHALSQALGAWREFLRPGGFLVVLLTAGPGTGALGHRSTVIAAARAAGLLYHQHIPALLVLLPETEPRTDTRPAARPPLVEGRHIRAHRDLLVFATITPEAADV</sequence>
<name>A0A561VSD6_ACTTI</name>
<comment type="caution">
    <text evidence="2">The sequence shown here is derived from an EMBL/GenBank/DDBJ whole genome shotgun (WGS) entry which is preliminary data.</text>
</comment>
<accession>A0A561VSD6</accession>